<dbReference type="EMBL" id="CP021323">
    <property type="protein sequence ID" value="ARS52303.1"/>
    <property type="molecule type" value="Genomic_DNA"/>
</dbReference>
<protein>
    <submittedName>
        <fullName evidence="1">Uncharacterized protein</fullName>
    </submittedName>
</protein>
<dbReference type="Gene3D" id="1.20.120.330">
    <property type="entry name" value="Nucleotidyltransferases domain 2"/>
    <property type="match status" value="1"/>
</dbReference>
<accession>A0A2Z2H4Q7</accession>
<dbReference type="AlphaFoldDB" id="A0A2Z2H4Q7"/>
<name>A0A2Z2H4Q7_9GAMM</name>
<dbReference type="InterPro" id="IPR007761">
    <property type="entry name" value="MtlR-like"/>
</dbReference>
<organism evidence="1 2">
    <name type="scientific">Kushneria konosiri</name>
    <dbReference type="NCBI Taxonomy" id="698828"/>
    <lineage>
        <taxon>Bacteria</taxon>
        <taxon>Pseudomonadati</taxon>
        <taxon>Pseudomonadota</taxon>
        <taxon>Gammaproteobacteria</taxon>
        <taxon>Oceanospirillales</taxon>
        <taxon>Halomonadaceae</taxon>
        <taxon>Kushneria</taxon>
    </lineage>
</organism>
<dbReference type="SUPFAM" id="SSF158668">
    <property type="entry name" value="MtlR-like"/>
    <property type="match status" value="1"/>
</dbReference>
<sequence length="168" mass="19517">MRDEDVNYFSQFLGEFQGETDRGSALVGAALIDERLHRLLESHFIECKESNELIKGSNAPLGSFSTRIKMAYCLDLITELKYKECELIRRIRNEFAHQVHGLTFTDNKVYDLCNNLHANTPDGTRLDGNARQLYINSVILVSLALWYRPEYNKPDRARHREWSYQLSS</sequence>
<dbReference type="Proteomes" id="UP000250025">
    <property type="component" value="Chromosome"/>
</dbReference>
<dbReference type="OrthoDB" id="9814134at2"/>
<keyword evidence="2" id="KW-1185">Reference proteome</keyword>
<dbReference type="InterPro" id="IPR038026">
    <property type="entry name" value="MtlR-like_sf"/>
</dbReference>
<dbReference type="Pfam" id="PF05068">
    <property type="entry name" value="MtlR"/>
    <property type="match status" value="1"/>
</dbReference>
<gene>
    <name evidence="1" type="ORF">B9G99_04920</name>
</gene>
<dbReference type="GO" id="GO:0045892">
    <property type="term" value="P:negative regulation of DNA-templated transcription"/>
    <property type="evidence" value="ECO:0007669"/>
    <property type="project" value="TreeGrafter"/>
</dbReference>
<dbReference type="KEGG" id="kus:B9G99_04920"/>
<proteinExistence type="predicted"/>
<dbReference type="PANTHER" id="PTHR37941">
    <property type="entry name" value="FUMARASE E-RELATED"/>
    <property type="match status" value="1"/>
</dbReference>
<reference evidence="1 2" key="1">
    <citation type="journal article" date="2017" name="Int. J. Syst. Evol. Microbiol.">
        <title>Kushneria konosiri sp. nov., isolated from the Korean salt-fermented seafood Daemi-jeot.</title>
        <authorList>
            <person name="Yun J.H."/>
            <person name="Park S.K."/>
            <person name="Lee J.Y."/>
            <person name="Jung M.J."/>
            <person name="Bae J.W."/>
        </authorList>
    </citation>
    <scope>NUCLEOTIDE SEQUENCE [LARGE SCALE GENOMIC DNA]</scope>
    <source>
        <strain evidence="1 2">X49</strain>
    </source>
</reference>
<evidence type="ECO:0000313" key="1">
    <source>
        <dbReference type="EMBL" id="ARS52303.1"/>
    </source>
</evidence>
<dbReference type="PANTHER" id="PTHR37941:SF1">
    <property type="entry name" value="FUMARASE E-RELATED"/>
    <property type="match status" value="1"/>
</dbReference>
<evidence type="ECO:0000313" key="2">
    <source>
        <dbReference type="Proteomes" id="UP000250025"/>
    </source>
</evidence>